<keyword evidence="4" id="KW-0676">Redox-active center</keyword>
<evidence type="ECO:0000256" key="3">
    <source>
        <dbReference type="ARBA" id="ARBA00023157"/>
    </source>
</evidence>
<dbReference type="CDD" id="cd02966">
    <property type="entry name" value="TlpA_like_family"/>
    <property type="match status" value="1"/>
</dbReference>
<evidence type="ECO:0000313" key="7">
    <source>
        <dbReference type="EMBL" id="SHG60546.1"/>
    </source>
</evidence>
<dbReference type="STRING" id="947013.SAMN04488109_1045"/>
<dbReference type="AlphaFoldDB" id="A0A1M5L6F7"/>
<reference evidence="7 8" key="1">
    <citation type="submission" date="2016-11" db="EMBL/GenBank/DDBJ databases">
        <authorList>
            <person name="Jaros S."/>
            <person name="Januszkiewicz K."/>
            <person name="Wedrychowicz H."/>
        </authorList>
    </citation>
    <scope>NUCLEOTIDE SEQUENCE [LARGE SCALE GENOMIC DNA]</scope>
    <source>
        <strain evidence="7 8">DSM 24574</strain>
    </source>
</reference>
<keyword evidence="8" id="KW-1185">Reference proteome</keyword>
<dbReference type="OrthoDB" id="6399635at2"/>
<dbReference type="GO" id="GO:0016209">
    <property type="term" value="F:antioxidant activity"/>
    <property type="evidence" value="ECO:0007669"/>
    <property type="project" value="InterPro"/>
</dbReference>
<comment type="subcellular location">
    <subcellularLocation>
        <location evidence="1">Cell envelope</location>
    </subcellularLocation>
</comment>
<dbReference type="InterPro" id="IPR036249">
    <property type="entry name" value="Thioredoxin-like_sf"/>
</dbReference>
<dbReference type="EMBL" id="FQWQ01000001">
    <property type="protein sequence ID" value="SHG60546.1"/>
    <property type="molecule type" value="Genomic_DNA"/>
</dbReference>
<evidence type="ECO:0000256" key="2">
    <source>
        <dbReference type="ARBA" id="ARBA00022748"/>
    </source>
</evidence>
<feature type="domain" description="Thioredoxin" evidence="6">
    <location>
        <begin position="272"/>
        <end position="413"/>
    </location>
</feature>
<proteinExistence type="predicted"/>
<keyword evidence="3" id="KW-1015">Disulfide bond</keyword>
<name>A0A1M5L6F7_9BACT</name>
<sequence length="413" mass="46081">MTTTPNAMDPIAENKNHPVKKGASNLPRLKRSAFFFLLFAISLSCSFSSKQNAEANAVAGDTWTVTVSGKVGFPQTGQIVIQEMKNGGGWQDTIQLKSNYTFSKKVPLSQPGYYKISFYGQQSIDLILYKSNVEVNVDGNDPNGFAEVKGSPEIEVIRKTQGILRSGESSPEIAKLNGDFQVAVQAHDEKKMAALQDTYMQLIKKSRDQVAELLRNEPPSLGVINLLQGGTVLDKDQYFDVYLDVANKLKKEWPNYDHAKAFVTLVNTMKTIAIGQPAPEIALPDTTGQVVKLSSMKGKYVLVDFWAKWCGPCRQENPNVVRVYNKFKDKGFTVFGVSLDRRKEDWMRAIGEDNLTWTHVSDLKYWQSEAAKTYNITGIPFSVLLDPKGVIIAKNLRGPALERKLNEIFNTPK</sequence>
<dbReference type="InterPro" id="IPR013766">
    <property type="entry name" value="Thioredoxin_domain"/>
</dbReference>
<evidence type="ECO:0000256" key="5">
    <source>
        <dbReference type="SAM" id="MobiDB-lite"/>
    </source>
</evidence>
<evidence type="ECO:0000256" key="1">
    <source>
        <dbReference type="ARBA" id="ARBA00004196"/>
    </source>
</evidence>
<dbReference type="InterPro" id="IPR050553">
    <property type="entry name" value="Thioredoxin_ResA/DsbE_sf"/>
</dbReference>
<dbReference type="SUPFAM" id="SSF52833">
    <property type="entry name" value="Thioredoxin-like"/>
    <property type="match status" value="1"/>
</dbReference>
<evidence type="ECO:0000259" key="6">
    <source>
        <dbReference type="PROSITE" id="PS51352"/>
    </source>
</evidence>
<dbReference type="Gene3D" id="3.40.30.10">
    <property type="entry name" value="Glutaredoxin"/>
    <property type="match status" value="1"/>
</dbReference>
<protein>
    <submittedName>
        <fullName evidence="7">Peroxiredoxin</fullName>
    </submittedName>
</protein>
<dbReference type="Pfam" id="PF00578">
    <property type="entry name" value="AhpC-TSA"/>
    <property type="match status" value="1"/>
</dbReference>
<dbReference type="InterPro" id="IPR000866">
    <property type="entry name" value="AhpC/TSA"/>
</dbReference>
<accession>A0A1M5L6F7</accession>
<dbReference type="GO" id="GO:0016491">
    <property type="term" value="F:oxidoreductase activity"/>
    <property type="evidence" value="ECO:0007669"/>
    <property type="project" value="InterPro"/>
</dbReference>
<dbReference type="PANTHER" id="PTHR42852">
    <property type="entry name" value="THIOL:DISULFIDE INTERCHANGE PROTEIN DSBE"/>
    <property type="match status" value="1"/>
</dbReference>
<evidence type="ECO:0000313" key="8">
    <source>
        <dbReference type="Proteomes" id="UP000184212"/>
    </source>
</evidence>
<dbReference type="PANTHER" id="PTHR42852:SF6">
    <property type="entry name" value="THIOL:DISULFIDE INTERCHANGE PROTEIN DSBE"/>
    <property type="match status" value="1"/>
</dbReference>
<evidence type="ECO:0000256" key="4">
    <source>
        <dbReference type="ARBA" id="ARBA00023284"/>
    </source>
</evidence>
<dbReference type="RefSeq" id="WP_084137912.1">
    <property type="nucleotide sequence ID" value="NZ_FQWQ01000001.1"/>
</dbReference>
<dbReference type="GO" id="GO:0017004">
    <property type="term" value="P:cytochrome complex assembly"/>
    <property type="evidence" value="ECO:0007669"/>
    <property type="project" value="UniProtKB-KW"/>
</dbReference>
<keyword evidence="2" id="KW-0201">Cytochrome c-type biogenesis</keyword>
<dbReference type="Proteomes" id="UP000184212">
    <property type="component" value="Unassembled WGS sequence"/>
</dbReference>
<feature type="region of interest" description="Disordered" evidence="5">
    <location>
        <begin position="1"/>
        <end position="22"/>
    </location>
</feature>
<dbReference type="PROSITE" id="PS00194">
    <property type="entry name" value="THIOREDOXIN_1"/>
    <property type="match status" value="1"/>
</dbReference>
<organism evidence="7 8">
    <name type="scientific">Chryseolinea serpens</name>
    <dbReference type="NCBI Taxonomy" id="947013"/>
    <lineage>
        <taxon>Bacteria</taxon>
        <taxon>Pseudomonadati</taxon>
        <taxon>Bacteroidota</taxon>
        <taxon>Cytophagia</taxon>
        <taxon>Cytophagales</taxon>
        <taxon>Fulvivirgaceae</taxon>
        <taxon>Chryseolinea</taxon>
    </lineage>
</organism>
<dbReference type="InterPro" id="IPR017937">
    <property type="entry name" value="Thioredoxin_CS"/>
</dbReference>
<dbReference type="PROSITE" id="PS51352">
    <property type="entry name" value="THIOREDOXIN_2"/>
    <property type="match status" value="1"/>
</dbReference>
<gene>
    <name evidence="7" type="ORF">SAMN04488109_1045</name>
</gene>
<dbReference type="GO" id="GO:0030313">
    <property type="term" value="C:cell envelope"/>
    <property type="evidence" value="ECO:0007669"/>
    <property type="project" value="UniProtKB-SubCell"/>
</dbReference>